<sequence length="310" mass="33292">MAPPARLPVRLRHIAAHLGGVRSVATTPPSPPSRTVLDKYRHKLEAKARAEGHADVAALKQAYADSMAAQRRSAAVTPPPPVLSSDSDSDQQDPRPAKRSTPPARQPPPARPPAVTPLSALLDLPKARTLPAAELAAVWRLRHAADPRSLCAAVPAATFAAMERCARAVSAQFVLPVPRGDAGAEMHFLQWTWDAARTPSVLFTRLAEYKLRGAFAQPHTTVTHHVDLAADTGLVLMRGQVVEGTGVSVETARWLVMCLQRFYGGWDGEPGGGGGGGERAAARRTLLAWFAQGDERFSVEKLMEETERLG</sequence>
<comment type="similarity">
    <text evidence="2">Belongs to the ATP11 family.</text>
</comment>
<evidence type="ECO:0000256" key="5">
    <source>
        <dbReference type="SAM" id="MobiDB-lite"/>
    </source>
</evidence>
<evidence type="ECO:0000256" key="4">
    <source>
        <dbReference type="ARBA" id="ARBA00023128"/>
    </source>
</evidence>
<gene>
    <name evidence="6" type="ORF">P8C59_003605</name>
</gene>
<comment type="subcellular location">
    <subcellularLocation>
        <location evidence="1">Mitochondrion</location>
    </subcellularLocation>
</comment>
<dbReference type="PANTHER" id="PTHR13126:SF0">
    <property type="entry name" value="ATP SYNTHASE MITOCHONDRIAL F1 COMPLEX ASSEMBLY FACTOR 1"/>
    <property type="match status" value="1"/>
</dbReference>
<dbReference type="PANTHER" id="PTHR13126">
    <property type="entry name" value="CHAPERONE ATP11"/>
    <property type="match status" value="1"/>
</dbReference>
<dbReference type="GO" id="GO:0033615">
    <property type="term" value="P:mitochondrial proton-transporting ATP synthase complex assembly"/>
    <property type="evidence" value="ECO:0007669"/>
    <property type="project" value="TreeGrafter"/>
</dbReference>
<keyword evidence="7" id="KW-1185">Reference proteome</keyword>
<dbReference type="InterPro" id="IPR010591">
    <property type="entry name" value="ATP11"/>
</dbReference>
<evidence type="ECO:0000313" key="7">
    <source>
        <dbReference type="Proteomes" id="UP001217918"/>
    </source>
</evidence>
<keyword evidence="3" id="KW-0809">Transit peptide</keyword>
<accession>A0AAD9I1R6</accession>
<dbReference type="Pfam" id="PF06644">
    <property type="entry name" value="ATP11"/>
    <property type="match status" value="1"/>
</dbReference>
<dbReference type="GO" id="GO:0005739">
    <property type="term" value="C:mitochondrion"/>
    <property type="evidence" value="ECO:0007669"/>
    <property type="project" value="UniProtKB-SubCell"/>
</dbReference>
<evidence type="ECO:0000313" key="6">
    <source>
        <dbReference type="EMBL" id="KAK2068995.1"/>
    </source>
</evidence>
<protein>
    <recommendedName>
        <fullName evidence="8">ATP synthase mitochondrial F1 complex assembly factor 1</fullName>
    </recommendedName>
</protein>
<proteinExistence type="inferred from homology"/>
<evidence type="ECO:0008006" key="8">
    <source>
        <dbReference type="Google" id="ProtNLM"/>
    </source>
</evidence>
<evidence type="ECO:0000256" key="1">
    <source>
        <dbReference type="ARBA" id="ARBA00004173"/>
    </source>
</evidence>
<reference evidence="6" key="1">
    <citation type="journal article" date="2023" name="Mol. Plant Microbe Interact.">
        <title>Elucidating the Obligate Nature and Biological Capacity of an Invasive Fungal Corn Pathogen.</title>
        <authorList>
            <person name="MacCready J.S."/>
            <person name="Roggenkamp E.M."/>
            <person name="Gdanetz K."/>
            <person name="Chilvers M.I."/>
        </authorList>
    </citation>
    <scope>NUCLEOTIDE SEQUENCE</scope>
    <source>
        <strain evidence="6">PM02</strain>
    </source>
</reference>
<name>A0AAD9I1R6_9PEZI</name>
<dbReference type="Proteomes" id="UP001217918">
    <property type="component" value="Unassembled WGS sequence"/>
</dbReference>
<evidence type="ECO:0000256" key="2">
    <source>
        <dbReference type="ARBA" id="ARBA00009116"/>
    </source>
</evidence>
<dbReference type="AlphaFoldDB" id="A0AAD9I1R6"/>
<dbReference type="EMBL" id="JAQQPM010000002">
    <property type="protein sequence ID" value="KAK2068995.1"/>
    <property type="molecule type" value="Genomic_DNA"/>
</dbReference>
<comment type="caution">
    <text evidence="6">The sequence shown here is derived from an EMBL/GenBank/DDBJ whole genome shotgun (WGS) entry which is preliminary data.</text>
</comment>
<evidence type="ECO:0000256" key="3">
    <source>
        <dbReference type="ARBA" id="ARBA00022946"/>
    </source>
</evidence>
<feature type="compositionally biased region" description="Pro residues" evidence="5">
    <location>
        <begin position="104"/>
        <end position="115"/>
    </location>
</feature>
<feature type="region of interest" description="Disordered" evidence="5">
    <location>
        <begin position="70"/>
        <end position="116"/>
    </location>
</feature>
<organism evidence="6 7">
    <name type="scientific">Phyllachora maydis</name>
    <dbReference type="NCBI Taxonomy" id="1825666"/>
    <lineage>
        <taxon>Eukaryota</taxon>
        <taxon>Fungi</taxon>
        <taxon>Dikarya</taxon>
        <taxon>Ascomycota</taxon>
        <taxon>Pezizomycotina</taxon>
        <taxon>Sordariomycetes</taxon>
        <taxon>Sordariomycetidae</taxon>
        <taxon>Phyllachorales</taxon>
        <taxon>Phyllachoraceae</taxon>
        <taxon>Phyllachora</taxon>
    </lineage>
</organism>
<keyword evidence="4" id="KW-0496">Mitochondrion</keyword>